<evidence type="ECO:0000313" key="1">
    <source>
        <dbReference type="EMBL" id="SDW07052.1"/>
    </source>
</evidence>
<accession>A0A1H2QIQ8</accession>
<gene>
    <name evidence="1" type="ORF">SAMN05421781_0339</name>
</gene>
<name>A0A1H2QIQ8_9BACI</name>
<dbReference type="AlphaFoldDB" id="A0A1H2QIQ8"/>
<dbReference type="OrthoDB" id="9966364at2"/>
<dbReference type="RefSeq" id="WP_091610452.1">
    <property type="nucleotide sequence ID" value="NZ_FNNC01000001.1"/>
</dbReference>
<organism evidence="1 2">
    <name type="scientific">Marinococcus luteus</name>
    <dbReference type="NCBI Taxonomy" id="1122204"/>
    <lineage>
        <taxon>Bacteria</taxon>
        <taxon>Bacillati</taxon>
        <taxon>Bacillota</taxon>
        <taxon>Bacilli</taxon>
        <taxon>Bacillales</taxon>
        <taxon>Bacillaceae</taxon>
        <taxon>Marinococcus</taxon>
    </lineage>
</organism>
<evidence type="ECO:0000313" key="2">
    <source>
        <dbReference type="Proteomes" id="UP000199488"/>
    </source>
</evidence>
<sequence>MKIDTFTDKVAEKYGSTDEQTIVNEGAAFIADLVSGMQKQIQTKVGANVRLTGDEEAGSVLEVGPVELLFRKHVESPKIEVLVSDETEGKNGERFDVLEVPEGQAALISTRFHQELSKDVFEKYLNVFRHVV</sequence>
<proteinExistence type="predicted"/>
<dbReference type="EMBL" id="FNNC01000001">
    <property type="protein sequence ID" value="SDW07052.1"/>
    <property type="molecule type" value="Genomic_DNA"/>
</dbReference>
<dbReference type="STRING" id="1122204.SAMN05421781_0339"/>
<dbReference type="Proteomes" id="UP000199488">
    <property type="component" value="Unassembled WGS sequence"/>
</dbReference>
<protein>
    <submittedName>
        <fullName evidence="1">Uncharacterized protein</fullName>
    </submittedName>
</protein>
<keyword evidence="2" id="KW-1185">Reference proteome</keyword>
<reference evidence="1 2" key="1">
    <citation type="submission" date="2016-10" db="EMBL/GenBank/DDBJ databases">
        <authorList>
            <person name="de Groot N.N."/>
        </authorList>
    </citation>
    <scope>NUCLEOTIDE SEQUENCE [LARGE SCALE GENOMIC DNA]</scope>
    <source>
        <strain evidence="1 2">DSM 23126</strain>
    </source>
</reference>